<evidence type="ECO:0000256" key="2">
    <source>
        <dbReference type="ARBA" id="ARBA00022723"/>
    </source>
</evidence>
<dbReference type="GO" id="GO:0005634">
    <property type="term" value="C:nucleus"/>
    <property type="evidence" value="ECO:0007669"/>
    <property type="project" value="UniProtKB-SubCell"/>
</dbReference>
<dbReference type="AlphaFoldDB" id="A0A0K8RIT5"/>
<organism evidence="9">
    <name type="scientific">Ixodes ricinus</name>
    <name type="common">Common tick</name>
    <name type="synonym">Acarus ricinus</name>
    <dbReference type="NCBI Taxonomy" id="34613"/>
    <lineage>
        <taxon>Eukaryota</taxon>
        <taxon>Metazoa</taxon>
        <taxon>Ecdysozoa</taxon>
        <taxon>Arthropoda</taxon>
        <taxon>Chelicerata</taxon>
        <taxon>Arachnida</taxon>
        <taxon>Acari</taxon>
        <taxon>Parasitiformes</taxon>
        <taxon>Ixodida</taxon>
        <taxon>Ixodoidea</taxon>
        <taxon>Ixodidae</taxon>
        <taxon>Ixodinae</taxon>
        <taxon>Ixodes</taxon>
    </lineage>
</organism>
<dbReference type="InterPro" id="IPR013087">
    <property type="entry name" value="Znf_C2H2_type"/>
</dbReference>
<evidence type="ECO:0000259" key="8">
    <source>
        <dbReference type="PROSITE" id="PS50157"/>
    </source>
</evidence>
<keyword evidence="3" id="KW-0677">Repeat</keyword>
<dbReference type="Pfam" id="PF00096">
    <property type="entry name" value="zf-C2H2"/>
    <property type="match status" value="3"/>
</dbReference>
<feature type="domain" description="C2H2-type" evidence="8">
    <location>
        <begin position="141"/>
        <end position="168"/>
    </location>
</feature>
<reference evidence="9" key="1">
    <citation type="submission" date="2012-12" db="EMBL/GenBank/DDBJ databases">
        <title>Identification and characterization of a phenylalanine ammonia-lyase gene family in Isatis indigotica Fort.</title>
        <authorList>
            <person name="Liu Q."/>
            <person name="Chen J."/>
            <person name="Zhou X."/>
            <person name="Di P."/>
            <person name="Xiao Y."/>
            <person name="Xuan H."/>
            <person name="Zhang L."/>
            <person name="Chen W."/>
        </authorList>
    </citation>
    <scope>NUCLEOTIDE SEQUENCE</scope>
    <source>
        <tissue evidence="9">Salivary gland</tissue>
    </source>
</reference>
<dbReference type="PROSITE" id="PS00028">
    <property type="entry name" value="ZINC_FINGER_C2H2_1"/>
    <property type="match status" value="3"/>
</dbReference>
<feature type="domain" description="C2H2-type" evidence="8">
    <location>
        <begin position="113"/>
        <end position="140"/>
    </location>
</feature>
<keyword evidence="2" id="KW-0479">Metal-binding</keyword>
<sequence length="168" mass="19328">MELIQSSNRDEAARLVETSCPLKGTEDIWFRCCSCTYFTKDQHGIVSHLVAHGDEQAECHHPLMSPGSRSQVHTNTHMHRGIRLFKCKLCPQAFNWKSNLTRHNLLHTGERPYKCKQCPRAFAQSGSLVYHNHAHTGEKPFKCKFCSQTFSQNSSLIRHSRRHNSEKP</sequence>
<accession>A0A0K8RIT5</accession>
<keyword evidence="6" id="KW-0539">Nucleus</keyword>
<dbReference type="InterPro" id="IPR050826">
    <property type="entry name" value="Krueppel_C2H2_ZnFinger"/>
</dbReference>
<protein>
    <submittedName>
        <fullName evidence="9">Putative similar to zinc finger protein</fullName>
    </submittedName>
</protein>
<evidence type="ECO:0000256" key="7">
    <source>
        <dbReference type="PROSITE-ProRule" id="PRU00042"/>
    </source>
</evidence>
<dbReference type="SUPFAM" id="SSF57667">
    <property type="entry name" value="beta-beta-alpha zinc fingers"/>
    <property type="match status" value="2"/>
</dbReference>
<name>A0A0K8RIT5_IXORI</name>
<dbReference type="EMBL" id="GADI01003384">
    <property type="protein sequence ID" value="JAA70424.1"/>
    <property type="molecule type" value="mRNA"/>
</dbReference>
<dbReference type="PROSITE" id="PS50157">
    <property type="entry name" value="ZINC_FINGER_C2H2_2"/>
    <property type="match status" value="3"/>
</dbReference>
<evidence type="ECO:0000313" key="9">
    <source>
        <dbReference type="EMBL" id="JAA70424.1"/>
    </source>
</evidence>
<evidence type="ECO:0000256" key="6">
    <source>
        <dbReference type="ARBA" id="ARBA00023242"/>
    </source>
</evidence>
<dbReference type="FunFam" id="3.30.160.60:FF:000446">
    <property type="entry name" value="Zinc finger protein"/>
    <property type="match status" value="1"/>
</dbReference>
<dbReference type="InterPro" id="IPR036236">
    <property type="entry name" value="Znf_C2H2_sf"/>
</dbReference>
<keyword evidence="4 7" id="KW-0863">Zinc-finger</keyword>
<dbReference type="Gene3D" id="3.30.160.60">
    <property type="entry name" value="Classic Zinc Finger"/>
    <property type="match status" value="3"/>
</dbReference>
<dbReference type="GO" id="GO:0008270">
    <property type="term" value="F:zinc ion binding"/>
    <property type="evidence" value="ECO:0007669"/>
    <property type="project" value="UniProtKB-KW"/>
</dbReference>
<proteinExistence type="evidence at transcript level"/>
<evidence type="ECO:0000256" key="5">
    <source>
        <dbReference type="ARBA" id="ARBA00022833"/>
    </source>
</evidence>
<evidence type="ECO:0000256" key="3">
    <source>
        <dbReference type="ARBA" id="ARBA00022737"/>
    </source>
</evidence>
<dbReference type="FunFam" id="3.30.160.60:FF:000870">
    <property type="entry name" value="zinc finger protein 197 isoform X1"/>
    <property type="match status" value="1"/>
</dbReference>
<dbReference type="SMART" id="SM00355">
    <property type="entry name" value="ZnF_C2H2"/>
    <property type="match status" value="4"/>
</dbReference>
<dbReference type="PANTHER" id="PTHR24377">
    <property type="entry name" value="IP01015P-RELATED"/>
    <property type="match status" value="1"/>
</dbReference>
<keyword evidence="5" id="KW-0862">Zinc</keyword>
<evidence type="ECO:0000256" key="1">
    <source>
        <dbReference type="ARBA" id="ARBA00004123"/>
    </source>
</evidence>
<comment type="subcellular location">
    <subcellularLocation>
        <location evidence="1">Nucleus</location>
    </subcellularLocation>
</comment>
<dbReference type="FunFam" id="3.30.160.60:FF:000358">
    <property type="entry name" value="zinc finger protein 24"/>
    <property type="match status" value="1"/>
</dbReference>
<evidence type="ECO:0000256" key="4">
    <source>
        <dbReference type="ARBA" id="ARBA00022771"/>
    </source>
</evidence>
<feature type="domain" description="C2H2-type" evidence="8">
    <location>
        <begin position="85"/>
        <end position="112"/>
    </location>
</feature>